<proteinExistence type="predicted"/>
<dbReference type="Proteomes" id="UP001500212">
    <property type="component" value="Unassembled WGS sequence"/>
</dbReference>
<sequence length="247" mass="25547">MPASHRSHRRKKAGNTVRLGIAGGVTGVVGVAAVAGLIFAVRSHENHAQHGPGTVAAARTDAAAAGTAHGRTLAQLKPGPKLDLTTPDGYTYSIAAVESGTADKPLAGTRTPPPDGATLAYVDYVITNTGTRPALLDFPADLFVKRSVLPASVASTGRCMPQPGAPTDMCTLPDTTQVVDTLGFPAPRSQDGDQFIPAGASYLVRVATDLGVDKGAQRDDLGLYVWNPRFVTDRQAVKVEFPPAAGS</sequence>
<evidence type="ECO:0008006" key="4">
    <source>
        <dbReference type="Google" id="ProtNLM"/>
    </source>
</evidence>
<protein>
    <recommendedName>
        <fullName evidence="4">DUF4352 domain-containing protein</fullName>
    </recommendedName>
</protein>
<accession>A0ABP8TTZ7</accession>
<dbReference type="EMBL" id="BAABHJ010000023">
    <property type="protein sequence ID" value="GAA4613994.1"/>
    <property type="molecule type" value="Genomic_DNA"/>
</dbReference>
<comment type="caution">
    <text evidence="2">The sequence shown here is derived from an EMBL/GenBank/DDBJ whole genome shotgun (WGS) entry which is preliminary data.</text>
</comment>
<organism evidence="2 3">
    <name type="scientific">Actinoallomurus liliacearum</name>
    <dbReference type="NCBI Taxonomy" id="1080073"/>
    <lineage>
        <taxon>Bacteria</taxon>
        <taxon>Bacillati</taxon>
        <taxon>Actinomycetota</taxon>
        <taxon>Actinomycetes</taxon>
        <taxon>Streptosporangiales</taxon>
        <taxon>Thermomonosporaceae</taxon>
        <taxon>Actinoallomurus</taxon>
    </lineage>
</organism>
<evidence type="ECO:0000256" key="1">
    <source>
        <dbReference type="SAM" id="Phobius"/>
    </source>
</evidence>
<evidence type="ECO:0000313" key="2">
    <source>
        <dbReference type="EMBL" id="GAA4613994.1"/>
    </source>
</evidence>
<keyword evidence="1" id="KW-1133">Transmembrane helix</keyword>
<keyword evidence="3" id="KW-1185">Reference proteome</keyword>
<evidence type="ECO:0000313" key="3">
    <source>
        <dbReference type="Proteomes" id="UP001500212"/>
    </source>
</evidence>
<keyword evidence="1" id="KW-0812">Transmembrane</keyword>
<name>A0ABP8TTZ7_9ACTN</name>
<dbReference type="RefSeq" id="WP_345362139.1">
    <property type="nucleotide sequence ID" value="NZ_BAABHJ010000023.1"/>
</dbReference>
<reference evidence="3" key="1">
    <citation type="journal article" date="2019" name="Int. J. Syst. Evol. Microbiol.">
        <title>The Global Catalogue of Microorganisms (GCM) 10K type strain sequencing project: providing services to taxonomists for standard genome sequencing and annotation.</title>
        <authorList>
            <consortium name="The Broad Institute Genomics Platform"/>
            <consortium name="The Broad Institute Genome Sequencing Center for Infectious Disease"/>
            <person name="Wu L."/>
            <person name="Ma J."/>
        </authorList>
    </citation>
    <scope>NUCLEOTIDE SEQUENCE [LARGE SCALE GENOMIC DNA]</scope>
    <source>
        <strain evidence="3">JCM 17938</strain>
    </source>
</reference>
<keyword evidence="1" id="KW-0472">Membrane</keyword>
<feature type="transmembrane region" description="Helical" evidence="1">
    <location>
        <begin position="21"/>
        <end position="41"/>
    </location>
</feature>
<gene>
    <name evidence="2" type="ORF">GCM10023195_60900</name>
</gene>